<protein>
    <submittedName>
        <fullName evidence="1">SAM-dependent methyltransferase</fullName>
        <ecNumber evidence="1">2.1.1.-</ecNumber>
    </submittedName>
</protein>
<dbReference type="InterPro" id="IPR029063">
    <property type="entry name" value="SAM-dependent_MTases_sf"/>
</dbReference>
<evidence type="ECO:0000313" key="1">
    <source>
        <dbReference type="EMBL" id="MFC1403061.1"/>
    </source>
</evidence>
<keyword evidence="1" id="KW-0489">Methyltransferase</keyword>
<dbReference type="EC" id="2.1.1.-" evidence="1"/>
<dbReference type="InterPro" id="IPR006764">
    <property type="entry name" value="SAM_dep_MeTrfase_SAV2177_type"/>
</dbReference>
<dbReference type="PIRSF" id="PIRSF017393">
    <property type="entry name" value="MTase_SAV2177"/>
    <property type="match status" value="1"/>
</dbReference>
<sequence length="281" mass="30117">MTTAEPSDWMAGAAEDYRPPTELNTGVAHPARVYDFLLGGKDHFAADREAGEAMLLLGEEARTAARANRAALQRAVRTLAEQGIDQFLDIGTGIPTAGNTHQIAQQVNPRARVVYVDNDPIVLAHARALMAGTGQGETAVLQADLRDVEEILAAPGVRKLIDFDRPVALLLVAVLHFVPDSDQPHAIVARLLAALPSGSHLVLTHGTNDVLTAEEEAGVDSAYSRVSAMLELRSGAEIRRFFDGLELLEPGLVLAPFWRPDSEPAEGSERIGIYAGVARKP</sequence>
<reference evidence="1 2" key="1">
    <citation type="submission" date="2024-09" db="EMBL/GenBank/DDBJ databases">
        <authorList>
            <person name="Lee S.D."/>
        </authorList>
    </citation>
    <scope>NUCLEOTIDE SEQUENCE [LARGE SCALE GENOMIC DNA]</scope>
    <source>
        <strain evidence="1 2">N1-5</strain>
    </source>
</reference>
<organism evidence="1 2">
    <name type="scientific">Streptacidiphilus cavernicola</name>
    <dbReference type="NCBI Taxonomy" id="3342716"/>
    <lineage>
        <taxon>Bacteria</taxon>
        <taxon>Bacillati</taxon>
        <taxon>Actinomycetota</taxon>
        <taxon>Actinomycetes</taxon>
        <taxon>Kitasatosporales</taxon>
        <taxon>Streptomycetaceae</taxon>
        <taxon>Streptacidiphilus</taxon>
    </lineage>
</organism>
<evidence type="ECO:0000313" key="2">
    <source>
        <dbReference type="Proteomes" id="UP001592528"/>
    </source>
</evidence>
<dbReference type="EMBL" id="JBHEZZ010000008">
    <property type="protein sequence ID" value="MFC1403061.1"/>
    <property type="molecule type" value="Genomic_DNA"/>
</dbReference>
<proteinExistence type="predicted"/>
<comment type="caution">
    <text evidence="1">The sequence shown here is derived from an EMBL/GenBank/DDBJ whole genome shotgun (WGS) entry which is preliminary data.</text>
</comment>
<dbReference type="SUPFAM" id="SSF53335">
    <property type="entry name" value="S-adenosyl-L-methionine-dependent methyltransferases"/>
    <property type="match status" value="1"/>
</dbReference>
<dbReference type="Pfam" id="PF04672">
    <property type="entry name" value="Methyltransf_19"/>
    <property type="match status" value="1"/>
</dbReference>
<accession>A0ABV6UNM2</accession>
<dbReference type="GO" id="GO:0008168">
    <property type="term" value="F:methyltransferase activity"/>
    <property type="evidence" value="ECO:0007669"/>
    <property type="project" value="UniProtKB-KW"/>
</dbReference>
<keyword evidence="2" id="KW-1185">Reference proteome</keyword>
<dbReference type="CDD" id="cd02440">
    <property type="entry name" value="AdoMet_MTases"/>
    <property type="match status" value="1"/>
</dbReference>
<dbReference type="RefSeq" id="WP_232241997.1">
    <property type="nucleotide sequence ID" value="NZ_JBHEZZ010000008.1"/>
</dbReference>
<dbReference type="Proteomes" id="UP001592528">
    <property type="component" value="Unassembled WGS sequence"/>
</dbReference>
<name>A0ABV6UNM2_9ACTN</name>
<keyword evidence="1" id="KW-0808">Transferase</keyword>
<gene>
    <name evidence="1" type="ORF">ACEZDJ_17360</name>
</gene>
<dbReference type="GO" id="GO:0032259">
    <property type="term" value="P:methylation"/>
    <property type="evidence" value="ECO:0007669"/>
    <property type="project" value="UniProtKB-KW"/>
</dbReference>
<dbReference type="Gene3D" id="3.40.50.150">
    <property type="entry name" value="Vaccinia Virus protein VP39"/>
    <property type="match status" value="1"/>
</dbReference>